<dbReference type="InterPro" id="IPR036388">
    <property type="entry name" value="WH-like_DNA-bd_sf"/>
</dbReference>
<sequence>MREVGMRVEVLGPFRIWDGAVEVDVGPNQRRMVFAALVLNANRPVRVGALAQVLWGDEPPPTAAGCIQSHISRIRARLGDVTGPAMGVRTLGHSYLLRADPEWVDALRFRGLAERADAVGGVEAIGLYEQALALWRGEALVDLVPESCRARLVRPWEERRLRVVEARDALVLAHGDPVRLIPELTALVADHPGRSRSVEHLMLALHRCGRDDEALATFRRVRQSLAEQHGIEPAAELLRLHERILRNDPELRPARQARDKPSASTRP</sequence>
<comment type="caution">
    <text evidence="7">The sequence shown here is derived from an EMBL/GenBank/DDBJ whole genome shotgun (WGS) entry which is preliminary data.</text>
</comment>
<accession>A0ABV4CD88</accession>
<evidence type="ECO:0000259" key="6">
    <source>
        <dbReference type="PROSITE" id="PS51755"/>
    </source>
</evidence>
<dbReference type="SUPFAM" id="SSF48452">
    <property type="entry name" value="TPR-like"/>
    <property type="match status" value="1"/>
</dbReference>
<organism evidence="7 8">
    <name type="scientific">Saccharopolyspora cebuensis</name>
    <dbReference type="NCBI Taxonomy" id="418759"/>
    <lineage>
        <taxon>Bacteria</taxon>
        <taxon>Bacillati</taxon>
        <taxon>Actinomycetota</taxon>
        <taxon>Actinomycetes</taxon>
        <taxon>Pseudonocardiales</taxon>
        <taxon>Pseudonocardiaceae</taxon>
        <taxon>Saccharopolyspora</taxon>
    </lineage>
</organism>
<dbReference type="PANTHER" id="PTHR35807:SF1">
    <property type="entry name" value="TRANSCRIPTIONAL REGULATOR REDD"/>
    <property type="match status" value="1"/>
</dbReference>
<proteinExistence type="inferred from homology"/>
<dbReference type="InterPro" id="IPR016032">
    <property type="entry name" value="Sig_transdc_resp-reg_C-effctor"/>
</dbReference>
<dbReference type="PANTHER" id="PTHR35807">
    <property type="entry name" value="TRANSCRIPTIONAL REGULATOR REDD-RELATED"/>
    <property type="match status" value="1"/>
</dbReference>
<evidence type="ECO:0000313" key="8">
    <source>
        <dbReference type="Proteomes" id="UP001564626"/>
    </source>
</evidence>
<dbReference type="Gene3D" id="1.10.10.10">
    <property type="entry name" value="Winged helix-like DNA-binding domain superfamily/Winged helix DNA-binding domain"/>
    <property type="match status" value="1"/>
</dbReference>
<keyword evidence="4" id="KW-0804">Transcription</keyword>
<dbReference type="InterPro" id="IPR001867">
    <property type="entry name" value="OmpR/PhoB-type_DNA-bd"/>
</dbReference>
<dbReference type="SMART" id="SM00862">
    <property type="entry name" value="Trans_reg_C"/>
    <property type="match status" value="1"/>
</dbReference>
<dbReference type="Pfam" id="PF03704">
    <property type="entry name" value="BTAD"/>
    <property type="match status" value="1"/>
</dbReference>
<keyword evidence="2" id="KW-0805">Transcription regulation</keyword>
<evidence type="ECO:0000256" key="3">
    <source>
        <dbReference type="ARBA" id="ARBA00023125"/>
    </source>
</evidence>
<name>A0ABV4CD88_9PSEU</name>
<dbReference type="InterPro" id="IPR051677">
    <property type="entry name" value="AfsR-DnrI-RedD_regulator"/>
</dbReference>
<keyword evidence="8" id="KW-1185">Reference proteome</keyword>
<reference evidence="7 8" key="1">
    <citation type="submission" date="2024-08" db="EMBL/GenBank/DDBJ databases">
        <title>Genome mining of Saccharopolyspora cebuensis PGLac3 from Nigerian medicinal plant.</title>
        <authorList>
            <person name="Ezeobiora C.E."/>
            <person name="Igbokwe N.H."/>
            <person name="Amin D.H."/>
            <person name="Mendie U.E."/>
        </authorList>
    </citation>
    <scope>NUCLEOTIDE SEQUENCE [LARGE SCALE GENOMIC DNA]</scope>
    <source>
        <strain evidence="7 8">PGLac3</strain>
    </source>
</reference>
<dbReference type="SMART" id="SM01043">
    <property type="entry name" value="BTAD"/>
    <property type="match status" value="1"/>
</dbReference>
<dbReference type="Gene3D" id="1.25.40.10">
    <property type="entry name" value="Tetratricopeptide repeat domain"/>
    <property type="match status" value="1"/>
</dbReference>
<keyword evidence="3 5" id="KW-0238">DNA-binding</keyword>
<evidence type="ECO:0000256" key="1">
    <source>
        <dbReference type="ARBA" id="ARBA00005820"/>
    </source>
</evidence>
<gene>
    <name evidence="7" type="ORF">AB8O55_03675</name>
</gene>
<comment type="similarity">
    <text evidence="1">Belongs to the AfsR/DnrI/RedD regulatory family.</text>
</comment>
<evidence type="ECO:0000256" key="5">
    <source>
        <dbReference type="PROSITE-ProRule" id="PRU01091"/>
    </source>
</evidence>
<protein>
    <submittedName>
        <fullName evidence="7">AfsR/SARP family transcriptional regulator</fullName>
    </submittedName>
</protein>
<evidence type="ECO:0000256" key="2">
    <source>
        <dbReference type="ARBA" id="ARBA00023015"/>
    </source>
</evidence>
<dbReference type="SUPFAM" id="SSF46894">
    <property type="entry name" value="C-terminal effector domain of the bipartite response regulators"/>
    <property type="match status" value="1"/>
</dbReference>
<dbReference type="Proteomes" id="UP001564626">
    <property type="component" value="Unassembled WGS sequence"/>
</dbReference>
<dbReference type="InterPro" id="IPR005158">
    <property type="entry name" value="BTAD"/>
</dbReference>
<evidence type="ECO:0000256" key="4">
    <source>
        <dbReference type="ARBA" id="ARBA00023163"/>
    </source>
</evidence>
<dbReference type="EMBL" id="JBGEHV010000004">
    <property type="protein sequence ID" value="MEY8038483.1"/>
    <property type="molecule type" value="Genomic_DNA"/>
</dbReference>
<dbReference type="CDD" id="cd15831">
    <property type="entry name" value="BTAD"/>
    <property type="match status" value="1"/>
</dbReference>
<dbReference type="RefSeq" id="WP_345367926.1">
    <property type="nucleotide sequence ID" value="NZ_BAABII010000020.1"/>
</dbReference>
<feature type="domain" description="OmpR/PhoB-type" evidence="6">
    <location>
        <begin position="1"/>
        <end position="99"/>
    </location>
</feature>
<feature type="DNA-binding region" description="OmpR/PhoB-type" evidence="5">
    <location>
        <begin position="1"/>
        <end position="99"/>
    </location>
</feature>
<dbReference type="PROSITE" id="PS51755">
    <property type="entry name" value="OMPR_PHOB"/>
    <property type="match status" value="1"/>
</dbReference>
<dbReference type="InterPro" id="IPR011990">
    <property type="entry name" value="TPR-like_helical_dom_sf"/>
</dbReference>
<evidence type="ECO:0000313" key="7">
    <source>
        <dbReference type="EMBL" id="MEY8038483.1"/>
    </source>
</evidence>